<gene>
    <name evidence="2" type="ORF">DCP75_06850</name>
</gene>
<feature type="non-terminal residue" evidence="2">
    <location>
        <position position="160"/>
    </location>
</feature>
<dbReference type="GO" id="GO:0005737">
    <property type="term" value="C:cytoplasm"/>
    <property type="evidence" value="ECO:0007669"/>
    <property type="project" value="TreeGrafter"/>
</dbReference>
<dbReference type="GO" id="GO:0005525">
    <property type="term" value="F:GTP binding"/>
    <property type="evidence" value="ECO:0007669"/>
    <property type="project" value="InterPro"/>
</dbReference>
<dbReference type="Pfam" id="PF03308">
    <property type="entry name" value="MeaB"/>
    <property type="match status" value="1"/>
</dbReference>
<dbReference type="PANTHER" id="PTHR23408">
    <property type="entry name" value="METHYLMALONYL-COA MUTASE"/>
    <property type="match status" value="1"/>
</dbReference>
<dbReference type="GO" id="GO:0003924">
    <property type="term" value="F:GTPase activity"/>
    <property type="evidence" value="ECO:0007669"/>
    <property type="project" value="InterPro"/>
</dbReference>
<dbReference type="EMBL" id="DMND01000096">
    <property type="protein sequence ID" value="HAN27425.1"/>
    <property type="molecule type" value="Genomic_DNA"/>
</dbReference>
<comment type="similarity">
    <text evidence="1">Belongs to the SIMIBI class G3E GTPase family. ArgK/MeaB subfamily.</text>
</comment>
<dbReference type="SUPFAM" id="SSF52540">
    <property type="entry name" value="P-loop containing nucleoside triphosphate hydrolases"/>
    <property type="match status" value="1"/>
</dbReference>
<evidence type="ECO:0000313" key="3">
    <source>
        <dbReference type="Proteomes" id="UP000259273"/>
    </source>
</evidence>
<comment type="caution">
    <text evidence="2">The sequence shown here is derived from an EMBL/GenBank/DDBJ whole genome shotgun (WGS) entry which is preliminary data.</text>
</comment>
<protein>
    <submittedName>
        <fullName evidence="2">Methylmalonyl Co-A mutase-associated GTPase MeaB</fullName>
    </submittedName>
</protein>
<evidence type="ECO:0000313" key="2">
    <source>
        <dbReference type="EMBL" id="HAN27425.1"/>
    </source>
</evidence>
<evidence type="ECO:0000256" key="1">
    <source>
        <dbReference type="ARBA" id="ARBA00009625"/>
    </source>
</evidence>
<dbReference type="InterPro" id="IPR027417">
    <property type="entry name" value="P-loop_NTPase"/>
</dbReference>
<accession>A0A3C1KLA5</accession>
<dbReference type="Proteomes" id="UP000259273">
    <property type="component" value="Unassembled WGS sequence"/>
</dbReference>
<reference evidence="2 3" key="1">
    <citation type="journal article" date="2018" name="Nat. Biotechnol.">
        <title>A standardized bacterial taxonomy based on genome phylogeny substantially revises the tree of life.</title>
        <authorList>
            <person name="Parks D.H."/>
            <person name="Chuvochina M."/>
            <person name="Waite D.W."/>
            <person name="Rinke C."/>
            <person name="Skarshewski A."/>
            <person name="Chaumeil P.A."/>
            <person name="Hugenholtz P."/>
        </authorList>
    </citation>
    <scope>NUCLEOTIDE SEQUENCE [LARGE SCALE GENOMIC DNA]</scope>
    <source>
        <strain evidence="2">UBA9158</strain>
    </source>
</reference>
<proteinExistence type="inferred from homology"/>
<name>A0A3C1KLA5_9GAMM</name>
<dbReference type="InterPro" id="IPR005129">
    <property type="entry name" value="GTPase_ArgK"/>
</dbReference>
<dbReference type="AlphaFoldDB" id="A0A3C1KLA5"/>
<dbReference type="Gene3D" id="3.40.50.300">
    <property type="entry name" value="P-loop containing nucleotide triphosphate hydrolases"/>
    <property type="match status" value="1"/>
</dbReference>
<organism evidence="2 3">
    <name type="scientific">Haliea salexigens</name>
    <dbReference type="NCBI Taxonomy" id="287487"/>
    <lineage>
        <taxon>Bacteria</taxon>
        <taxon>Pseudomonadati</taxon>
        <taxon>Pseudomonadota</taxon>
        <taxon>Gammaproteobacteria</taxon>
        <taxon>Cellvibrionales</taxon>
        <taxon>Halieaceae</taxon>
        <taxon>Haliea</taxon>
    </lineage>
</organism>
<dbReference type="PANTHER" id="PTHR23408:SF3">
    <property type="entry name" value="METHYLMALONIC ACIDURIA TYPE A PROTEIN, MITOCHONDRIAL"/>
    <property type="match status" value="1"/>
</dbReference>
<sequence>MASRGQLGGLAVATRSARRLLEACNWPLVLIETVGVGQVELDVASTTDTVVVVLNPGWGDEVQANKAGLMEVADIFVINKADKAGLQATRRDLEGALAAIPQERRPAIVETVATDGRGAADLWAAIAAHRHRITASGELSKRRDEQRRAELRGVMEAPLE</sequence>